<organism evidence="2 3">
    <name type="scientific">Portunus trituberculatus</name>
    <name type="common">Swimming crab</name>
    <name type="synonym">Neptunus trituberculatus</name>
    <dbReference type="NCBI Taxonomy" id="210409"/>
    <lineage>
        <taxon>Eukaryota</taxon>
        <taxon>Metazoa</taxon>
        <taxon>Ecdysozoa</taxon>
        <taxon>Arthropoda</taxon>
        <taxon>Crustacea</taxon>
        <taxon>Multicrustacea</taxon>
        <taxon>Malacostraca</taxon>
        <taxon>Eumalacostraca</taxon>
        <taxon>Eucarida</taxon>
        <taxon>Decapoda</taxon>
        <taxon>Pleocyemata</taxon>
        <taxon>Brachyura</taxon>
        <taxon>Eubrachyura</taxon>
        <taxon>Portunoidea</taxon>
        <taxon>Portunidae</taxon>
        <taxon>Portuninae</taxon>
        <taxon>Portunus</taxon>
    </lineage>
</organism>
<reference evidence="2 3" key="1">
    <citation type="submission" date="2019-05" db="EMBL/GenBank/DDBJ databases">
        <title>Another draft genome of Portunus trituberculatus and its Hox gene families provides insights of decapod evolution.</title>
        <authorList>
            <person name="Jeong J.-H."/>
            <person name="Song I."/>
            <person name="Kim S."/>
            <person name="Choi T."/>
            <person name="Kim D."/>
            <person name="Ryu S."/>
            <person name="Kim W."/>
        </authorList>
    </citation>
    <scope>NUCLEOTIDE SEQUENCE [LARGE SCALE GENOMIC DNA]</scope>
    <source>
        <tissue evidence="2">Muscle</tissue>
    </source>
</reference>
<comment type="caution">
    <text evidence="2">The sequence shown here is derived from an EMBL/GenBank/DDBJ whole genome shotgun (WGS) entry which is preliminary data.</text>
</comment>
<sequence length="101" mass="10950">MGDVRMCELPSPVTRHPSGSELSARQGVNGNEISVINQISKRLATCTSLSHHLPHISTHLTLHTSPLTPHPSRGNEGCRVVVSCAARGHLDRTFLLTHSIK</sequence>
<keyword evidence="3" id="KW-1185">Reference proteome</keyword>
<evidence type="ECO:0000313" key="2">
    <source>
        <dbReference type="EMBL" id="MPC22566.1"/>
    </source>
</evidence>
<gene>
    <name evidence="2" type="ORF">E2C01_015583</name>
</gene>
<dbReference type="AlphaFoldDB" id="A0A5B7DNP2"/>
<dbReference type="Proteomes" id="UP000324222">
    <property type="component" value="Unassembled WGS sequence"/>
</dbReference>
<dbReference type="EMBL" id="VSRR010001102">
    <property type="protein sequence ID" value="MPC22566.1"/>
    <property type="molecule type" value="Genomic_DNA"/>
</dbReference>
<evidence type="ECO:0000256" key="1">
    <source>
        <dbReference type="SAM" id="MobiDB-lite"/>
    </source>
</evidence>
<name>A0A5B7DNP2_PORTR</name>
<feature type="region of interest" description="Disordered" evidence="1">
    <location>
        <begin position="1"/>
        <end position="26"/>
    </location>
</feature>
<accession>A0A5B7DNP2</accession>
<protein>
    <submittedName>
        <fullName evidence="2">Uncharacterized protein</fullName>
    </submittedName>
</protein>
<evidence type="ECO:0000313" key="3">
    <source>
        <dbReference type="Proteomes" id="UP000324222"/>
    </source>
</evidence>
<proteinExistence type="predicted"/>